<dbReference type="AlphaFoldDB" id="A0A5B9P6X7"/>
<evidence type="ECO:0000313" key="2">
    <source>
        <dbReference type="Proteomes" id="UP000322214"/>
    </source>
</evidence>
<protein>
    <submittedName>
        <fullName evidence="1">Uncharacterized protein</fullName>
    </submittedName>
</protein>
<dbReference type="STRING" id="980251.GCA_001642875_00060"/>
<accession>A0A5B9P6X7</accession>
<gene>
    <name evidence="1" type="ORF">MFFC18_22470</name>
</gene>
<sequence length="55" mass="6116">MFRPFDTLRHRVAEARNNDSLFFVSLLSETTIESVFGDAKAILDAAQIDTTAVTL</sequence>
<keyword evidence="2" id="KW-1185">Reference proteome</keyword>
<dbReference type="EMBL" id="CP042912">
    <property type="protein sequence ID" value="QEG22367.1"/>
    <property type="molecule type" value="Genomic_DNA"/>
</dbReference>
<dbReference type="KEGG" id="mff:MFFC18_22470"/>
<evidence type="ECO:0000313" key="1">
    <source>
        <dbReference type="EMBL" id="QEG22367.1"/>
    </source>
</evidence>
<dbReference type="RefSeq" id="WP_157664980.1">
    <property type="nucleotide sequence ID" value="NZ_CP042912.1"/>
</dbReference>
<proteinExistence type="predicted"/>
<name>A0A5B9P6X7_9BACT</name>
<organism evidence="1 2">
    <name type="scientific">Mariniblastus fucicola</name>
    <dbReference type="NCBI Taxonomy" id="980251"/>
    <lineage>
        <taxon>Bacteria</taxon>
        <taxon>Pseudomonadati</taxon>
        <taxon>Planctomycetota</taxon>
        <taxon>Planctomycetia</taxon>
        <taxon>Pirellulales</taxon>
        <taxon>Pirellulaceae</taxon>
        <taxon>Mariniblastus</taxon>
    </lineage>
</organism>
<dbReference type="Proteomes" id="UP000322214">
    <property type="component" value="Chromosome"/>
</dbReference>
<reference evidence="1 2" key="1">
    <citation type="submission" date="2019-08" db="EMBL/GenBank/DDBJ databases">
        <title>Deep-cultivation of Planctomycetes and their phenomic and genomic characterization uncovers novel biology.</title>
        <authorList>
            <person name="Wiegand S."/>
            <person name="Jogler M."/>
            <person name="Boedeker C."/>
            <person name="Pinto D."/>
            <person name="Vollmers J."/>
            <person name="Rivas-Marin E."/>
            <person name="Kohn T."/>
            <person name="Peeters S.H."/>
            <person name="Heuer A."/>
            <person name="Rast P."/>
            <person name="Oberbeckmann S."/>
            <person name="Bunk B."/>
            <person name="Jeske O."/>
            <person name="Meyerdierks A."/>
            <person name="Storesund J.E."/>
            <person name="Kallscheuer N."/>
            <person name="Luecker S."/>
            <person name="Lage O.M."/>
            <person name="Pohl T."/>
            <person name="Merkel B.J."/>
            <person name="Hornburger P."/>
            <person name="Mueller R.-W."/>
            <person name="Bruemmer F."/>
            <person name="Labrenz M."/>
            <person name="Spormann A.M."/>
            <person name="Op den Camp H."/>
            <person name="Overmann J."/>
            <person name="Amann R."/>
            <person name="Jetten M.S.M."/>
            <person name="Mascher T."/>
            <person name="Medema M.H."/>
            <person name="Devos D.P."/>
            <person name="Kaster A.-K."/>
            <person name="Ovreas L."/>
            <person name="Rohde M."/>
            <person name="Galperin M.Y."/>
            <person name="Jogler C."/>
        </authorList>
    </citation>
    <scope>NUCLEOTIDE SEQUENCE [LARGE SCALE GENOMIC DNA]</scope>
    <source>
        <strain evidence="1 2">FC18</strain>
    </source>
</reference>